<evidence type="ECO:0000256" key="1">
    <source>
        <dbReference type="ARBA" id="ARBA00023157"/>
    </source>
</evidence>
<feature type="domain" description="CUB" evidence="3">
    <location>
        <begin position="4"/>
        <end position="119"/>
    </location>
</feature>
<comment type="caution">
    <text evidence="2">Lacks conserved residue(s) required for the propagation of feature annotation.</text>
</comment>
<dbReference type="InterPro" id="IPR035914">
    <property type="entry name" value="Sperma_CUB_dom_sf"/>
</dbReference>
<dbReference type="Gene3D" id="2.60.120.290">
    <property type="entry name" value="Spermadhesin, CUB domain"/>
    <property type="match status" value="1"/>
</dbReference>
<feature type="non-terminal residue" evidence="4">
    <location>
        <position position="182"/>
    </location>
</feature>
<evidence type="ECO:0000259" key="3">
    <source>
        <dbReference type="PROSITE" id="PS01180"/>
    </source>
</evidence>
<dbReference type="SUPFAM" id="SSF49854">
    <property type="entry name" value="Spermadhesin, CUB domain"/>
    <property type="match status" value="1"/>
</dbReference>
<accession>A0ABY7FVY9</accession>
<name>A0ABY7FVY9_MYAAR</name>
<gene>
    <name evidence="4" type="ORF">MAR_010710</name>
</gene>
<protein>
    <recommendedName>
        <fullName evidence="3">CUB domain-containing protein</fullName>
    </recommendedName>
</protein>
<keyword evidence="5" id="KW-1185">Reference proteome</keyword>
<dbReference type="Proteomes" id="UP001164746">
    <property type="component" value="Chromosome 14"/>
</dbReference>
<evidence type="ECO:0000313" key="5">
    <source>
        <dbReference type="Proteomes" id="UP001164746"/>
    </source>
</evidence>
<evidence type="ECO:0000256" key="2">
    <source>
        <dbReference type="PROSITE-ProRule" id="PRU00059"/>
    </source>
</evidence>
<dbReference type="PROSITE" id="PS01180">
    <property type="entry name" value="CUB"/>
    <property type="match status" value="1"/>
</dbReference>
<sequence>PKTCGEIYKGSHGNLGFQSAAGTFDSNHNCVQGIMATPPEKIEIHIVFDLEDSVVFMRDKIKIFDNDAPKGQANKTLCGRGNFTFISSGPAVAIQFISDEKRRTYNNPLDNDSLQYSILTHWFRRSNHRLRHSDLSYWLKSLADRCYFLGKCCVCAVGYRSHLLLEGATTTKGEDRRGERVY</sequence>
<dbReference type="EMBL" id="CP111025">
    <property type="protein sequence ID" value="WAR25006.1"/>
    <property type="molecule type" value="Genomic_DNA"/>
</dbReference>
<proteinExistence type="predicted"/>
<evidence type="ECO:0000313" key="4">
    <source>
        <dbReference type="EMBL" id="WAR25006.1"/>
    </source>
</evidence>
<keyword evidence="1" id="KW-1015">Disulfide bond</keyword>
<organism evidence="4 5">
    <name type="scientific">Mya arenaria</name>
    <name type="common">Soft-shell clam</name>
    <dbReference type="NCBI Taxonomy" id="6604"/>
    <lineage>
        <taxon>Eukaryota</taxon>
        <taxon>Metazoa</taxon>
        <taxon>Spiralia</taxon>
        <taxon>Lophotrochozoa</taxon>
        <taxon>Mollusca</taxon>
        <taxon>Bivalvia</taxon>
        <taxon>Autobranchia</taxon>
        <taxon>Heteroconchia</taxon>
        <taxon>Euheterodonta</taxon>
        <taxon>Imparidentia</taxon>
        <taxon>Neoheterodontei</taxon>
        <taxon>Myida</taxon>
        <taxon>Myoidea</taxon>
        <taxon>Myidae</taxon>
        <taxon>Mya</taxon>
    </lineage>
</organism>
<reference evidence="4" key="1">
    <citation type="submission" date="2022-11" db="EMBL/GenBank/DDBJ databases">
        <title>Centuries of genome instability and evolution in soft-shell clam transmissible cancer (bioRxiv).</title>
        <authorList>
            <person name="Hart S.F.M."/>
            <person name="Yonemitsu M.A."/>
            <person name="Giersch R.M."/>
            <person name="Beal B.F."/>
            <person name="Arriagada G."/>
            <person name="Davis B.W."/>
            <person name="Ostrander E.A."/>
            <person name="Goff S.P."/>
            <person name="Metzger M.J."/>
        </authorList>
    </citation>
    <scope>NUCLEOTIDE SEQUENCE</scope>
    <source>
        <strain evidence="4">MELC-2E11</strain>
        <tissue evidence="4">Siphon/mantle</tissue>
    </source>
</reference>
<dbReference type="Pfam" id="PF00431">
    <property type="entry name" value="CUB"/>
    <property type="match status" value="1"/>
</dbReference>
<dbReference type="InterPro" id="IPR000859">
    <property type="entry name" value="CUB_dom"/>
</dbReference>